<dbReference type="EMBL" id="VMNW02000012">
    <property type="protein sequence ID" value="KAA9162669.1"/>
    <property type="molecule type" value="Genomic_DNA"/>
</dbReference>
<dbReference type="OrthoDB" id="9792678at2"/>
<reference evidence="1" key="1">
    <citation type="submission" date="2019-09" db="EMBL/GenBank/DDBJ databases">
        <authorList>
            <person name="Teo W.F.A."/>
            <person name="Duangmal K."/>
        </authorList>
    </citation>
    <scope>NUCLEOTIDE SEQUENCE [LARGE SCALE GENOMIC DNA]</scope>
    <source>
        <strain evidence="1">K81G1</strain>
    </source>
</reference>
<dbReference type="GO" id="GO:0003824">
    <property type="term" value="F:catalytic activity"/>
    <property type="evidence" value="ECO:0007669"/>
    <property type="project" value="InterPro"/>
</dbReference>
<dbReference type="InterPro" id="IPR036663">
    <property type="entry name" value="Fumarylacetoacetase_C_sf"/>
</dbReference>
<dbReference type="InterPro" id="IPR021269">
    <property type="entry name" value="DUF2848"/>
</dbReference>
<evidence type="ECO:0000313" key="2">
    <source>
        <dbReference type="Proteomes" id="UP000319769"/>
    </source>
</evidence>
<keyword evidence="2" id="KW-1185">Reference proteome</keyword>
<dbReference type="RefSeq" id="WP_144757831.1">
    <property type="nucleotide sequence ID" value="NZ_VMNW02000012.1"/>
</dbReference>
<evidence type="ECO:0000313" key="1">
    <source>
        <dbReference type="EMBL" id="KAA9162669.1"/>
    </source>
</evidence>
<accession>A0A5N0V8D7</accession>
<protein>
    <submittedName>
        <fullName evidence="1">DUF2848 domain-containing protein</fullName>
    </submittedName>
</protein>
<sequence length="230" mass="24563">MPPNKELSLHVAGTEERLALEPVRLIVAGYTAKDEESVRAHIAELADIGVPPPATIPAFYDLDPALLTTDPVVEAGGGRTSGEVEPVVIRHRGRYFLGVGSDHTDREREREDIGGSKAACPKPVGDVVADLGADLSGVDWDGLRAESFVDDRPYQKGSIAALRHPAELIERMSVATGVSGAADLVLYCGTLPLLGGEFVYGSHWRIRLRLPGGLALTHAYETKTKHQGVG</sequence>
<dbReference type="Proteomes" id="UP000319769">
    <property type="component" value="Unassembled WGS sequence"/>
</dbReference>
<comment type="caution">
    <text evidence="1">The sequence shown here is derived from an EMBL/GenBank/DDBJ whole genome shotgun (WGS) entry which is preliminary data.</text>
</comment>
<gene>
    <name evidence="1" type="ORF">FPZ12_011485</name>
</gene>
<organism evidence="1 2">
    <name type="scientific">Amycolatopsis acidicola</name>
    <dbReference type="NCBI Taxonomy" id="2596893"/>
    <lineage>
        <taxon>Bacteria</taxon>
        <taxon>Bacillati</taxon>
        <taxon>Actinomycetota</taxon>
        <taxon>Actinomycetes</taxon>
        <taxon>Pseudonocardiales</taxon>
        <taxon>Pseudonocardiaceae</taxon>
        <taxon>Amycolatopsis</taxon>
    </lineage>
</organism>
<dbReference type="AlphaFoldDB" id="A0A5N0V8D7"/>
<proteinExistence type="predicted"/>
<dbReference type="SUPFAM" id="SSF56529">
    <property type="entry name" value="FAH"/>
    <property type="match status" value="1"/>
</dbReference>
<dbReference type="Pfam" id="PF11010">
    <property type="entry name" value="DUF2848"/>
    <property type="match status" value="1"/>
</dbReference>
<name>A0A5N0V8D7_9PSEU</name>